<sequence length="73" mass="8359">MACLTNYAIQCRDVISGETGDFLFDTIHWQHTGEFKAISPVFKGLAELFEWDDENGRRRGPCYLERVEEGACD</sequence>
<name>A0A3N8QRM6_9BURK</name>
<dbReference type="AlphaFoldDB" id="A0A3N8QRM6"/>
<organism evidence="1 2">
    <name type="scientific">Burkholderia contaminans</name>
    <dbReference type="NCBI Taxonomy" id="488447"/>
    <lineage>
        <taxon>Bacteria</taxon>
        <taxon>Pseudomonadati</taxon>
        <taxon>Pseudomonadota</taxon>
        <taxon>Betaproteobacteria</taxon>
        <taxon>Burkholderiales</taxon>
        <taxon>Burkholderiaceae</taxon>
        <taxon>Burkholderia</taxon>
        <taxon>Burkholderia cepacia complex</taxon>
    </lineage>
</organism>
<comment type="caution">
    <text evidence="1">The sequence shown here is derived from an EMBL/GenBank/DDBJ whole genome shotgun (WGS) entry which is preliminary data.</text>
</comment>
<evidence type="ECO:0000313" key="1">
    <source>
        <dbReference type="EMBL" id="RQT26021.1"/>
    </source>
</evidence>
<gene>
    <name evidence="1" type="ORF">DF037_20235</name>
</gene>
<evidence type="ECO:0000313" key="2">
    <source>
        <dbReference type="Proteomes" id="UP000269271"/>
    </source>
</evidence>
<accession>A0A3N8QRM6</accession>
<dbReference type="Proteomes" id="UP000269271">
    <property type="component" value="Unassembled WGS sequence"/>
</dbReference>
<dbReference type="RefSeq" id="WP_124618488.1">
    <property type="nucleotide sequence ID" value="NZ_QTQX01000013.1"/>
</dbReference>
<proteinExistence type="predicted"/>
<protein>
    <submittedName>
        <fullName evidence="1">Uncharacterized protein</fullName>
    </submittedName>
</protein>
<dbReference type="EMBL" id="QTQX01000013">
    <property type="protein sequence ID" value="RQT26021.1"/>
    <property type="molecule type" value="Genomic_DNA"/>
</dbReference>
<reference evidence="1 2" key="1">
    <citation type="submission" date="2018-08" db="EMBL/GenBank/DDBJ databases">
        <title>Comparative analysis of Burkholderia isolates from Puerto Rico.</title>
        <authorList>
            <person name="Hall C."/>
            <person name="Sahl J."/>
            <person name="Wagner D."/>
        </authorList>
    </citation>
    <scope>NUCLEOTIDE SEQUENCE [LARGE SCALE GENOMIC DNA]</scope>
    <source>
        <strain evidence="1 2">Bp9001</strain>
    </source>
</reference>